<comment type="caution">
    <text evidence="1">The sequence shown here is derived from an EMBL/GenBank/DDBJ whole genome shotgun (WGS) entry which is preliminary data.</text>
</comment>
<dbReference type="AlphaFoldDB" id="A0A817RTZ9"/>
<proteinExistence type="predicted"/>
<reference evidence="1" key="1">
    <citation type="submission" date="2021-02" db="EMBL/GenBank/DDBJ databases">
        <authorList>
            <person name="Nowell W R."/>
        </authorList>
    </citation>
    <scope>NUCLEOTIDE SEQUENCE</scope>
</reference>
<evidence type="ECO:0000313" key="1">
    <source>
        <dbReference type="EMBL" id="CAF3256511.1"/>
    </source>
</evidence>
<evidence type="ECO:0000313" key="2">
    <source>
        <dbReference type="EMBL" id="CAF3393863.1"/>
    </source>
</evidence>
<name>A0A817RTZ9_9BILA</name>
<organism evidence="1 3">
    <name type="scientific">Rotaria socialis</name>
    <dbReference type="NCBI Taxonomy" id="392032"/>
    <lineage>
        <taxon>Eukaryota</taxon>
        <taxon>Metazoa</taxon>
        <taxon>Spiralia</taxon>
        <taxon>Gnathifera</taxon>
        <taxon>Rotifera</taxon>
        <taxon>Eurotatoria</taxon>
        <taxon>Bdelloidea</taxon>
        <taxon>Philodinida</taxon>
        <taxon>Philodinidae</taxon>
        <taxon>Rotaria</taxon>
    </lineage>
</organism>
<sequence>MAPATEHENTENNKVILGATGVTDLQIVKQVLERDYQITAPLRINKPFIEKKSKLSENHYYFLDLSTAKCSLLYVRYIEK</sequence>
<dbReference type="EMBL" id="CAJNYU010000847">
    <property type="protein sequence ID" value="CAF3393863.1"/>
    <property type="molecule type" value="Genomic_DNA"/>
</dbReference>
<dbReference type="OrthoDB" id="10254221at2759"/>
<evidence type="ECO:0000313" key="3">
    <source>
        <dbReference type="Proteomes" id="UP000663825"/>
    </source>
</evidence>
<dbReference type="Proteomes" id="UP000663825">
    <property type="component" value="Unassembled WGS sequence"/>
</dbReference>
<dbReference type="Proteomes" id="UP000663869">
    <property type="component" value="Unassembled WGS sequence"/>
</dbReference>
<accession>A0A817RTZ9</accession>
<protein>
    <submittedName>
        <fullName evidence="1">Uncharacterized protein</fullName>
    </submittedName>
</protein>
<gene>
    <name evidence="2" type="ORF">FME351_LOCUS8410</name>
    <name evidence="1" type="ORF">TIS948_LOCUS15518</name>
</gene>
<dbReference type="EMBL" id="CAJNXB010002522">
    <property type="protein sequence ID" value="CAF3256511.1"/>
    <property type="molecule type" value="Genomic_DNA"/>
</dbReference>